<dbReference type="RefSeq" id="WP_043524883.1">
    <property type="nucleotide sequence ID" value="NZ_BAABKU010000012.1"/>
</dbReference>
<dbReference type="InterPro" id="IPR027417">
    <property type="entry name" value="P-loop_NTPase"/>
</dbReference>
<dbReference type="AlphaFoldDB" id="A0A0A6UR97"/>
<dbReference type="Pfam" id="PF13401">
    <property type="entry name" value="AAA_22"/>
    <property type="match status" value="1"/>
</dbReference>
<dbReference type="SUPFAM" id="SSF52540">
    <property type="entry name" value="P-loop containing nucleoside triphosphate hydrolases"/>
    <property type="match status" value="1"/>
</dbReference>
<dbReference type="InterPro" id="IPR005158">
    <property type="entry name" value="BTAD"/>
</dbReference>
<name>A0A0A6UR97_ACTUT</name>
<dbReference type="Gene3D" id="1.25.40.10">
    <property type="entry name" value="Tetratricopeptide repeat domain"/>
    <property type="match status" value="2"/>
</dbReference>
<keyword evidence="3" id="KW-1185">Reference proteome</keyword>
<evidence type="ECO:0000313" key="2">
    <source>
        <dbReference type="EMBL" id="KHD76929.1"/>
    </source>
</evidence>
<dbReference type="eggNOG" id="COG3629">
    <property type="taxonomic scope" value="Bacteria"/>
</dbReference>
<proteinExistence type="predicted"/>
<dbReference type="eggNOG" id="COG3903">
    <property type="taxonomic scope" value="Bacteria"/>
</dbReference>
<dbReference type="GO" id="GO:0016887">
    <property type="term" value="F:ATP hydrolysis activity"/>
    <property type="evidence" value="ECO:0007669"/>
    <property type="project" value="InterPro"/>
</dbReference>
<evidence type="ECO:0000259" key="1">
    <source>
        <dbReference type="SMART" id="SM01043"/>
    </source>
</evidence>
<gene>
    <name evidence="2" type="ORF">MB27_14070</name>
</gene>
<organism evidence="2 3">
    <name type="scientific">Actinoplanes utahensis</name>
    <dbReference type="NCBI Taxonomy" id="1869"/>
    <lineage>
        <taxon>Bacteria</taxon>
        <taxon>Bacillati</taxon>
        <taxon>Actinomycetota</taxon>
        <taxon>Actinomycetes</taxon>
        <taxon>Micromonosporales</taxon>
        <taxon>Micromonosporaceae</taxon>
        <taxon>Actinoplanes</taxon>
    </lineage>
</organism>
<dbReference type="Gene3D" id="1.10.10.10">
    <property type="entry name" value="Winged helix-like DNA-binding domain superfamily/Winged helix DNA-binding domain"/>
    <property type="match status" value="1"/>
</dbReference>
<dbReference type="SMART" id="SM01043">
    <property type="entry name" value="BTAD"/>
    <property type="match status" value="1"/>
</dbReference>
<dbReference type="Pfam" id="PF03704">
    <property type="entry name" value="BTAD"/>
    <property type="match status" value="1"/>
</dbReference>
<dbReference type="OrthoDB" id="33864at2"/>
<sequence length="1051" mass="111321">MTVDLVLLSRVCFRDREISGARLRGLIALLAGDLRTGCGTRRLIEALWPGDQPEHPAKALQILVSRARSQFGADVIVRTPTGYRLTLTEDRVDSAAVLVRAAAAARCARAGDHAAALAHADAGLAFWPDQKPRAGDGSGDPLAVLRAERQATHRDLVRLRALALARLGRAAEAVEPLTALADGLPRDEELLLELLRCEAATAGPAAALARYDAHRRALRDDLGADPGPALQEEHRRLLQGAVPTIRHGVVHEPNPLLGRDADLATVESLLRTSRVVSVVGPGGLGKTRLAHTVARRAETPAVTFVALAGISAAAEVSAEVAAALGAGDSPRGHLTPLAGAAAVLAKGPHLLVLDNCEHVVEAVAELVANLVAMTGEPRILITSRTPLGLSSEVVHHLPELSPATSAELFAQRARAARPGADLPPAAVAELCRHLDGLPLAIELAAARVRIMSVPELARRLNDRFGLLRGGARDAPARHHTLHAVVDWSWNLLDPAGQAAMRALSVFPDGFTVAAAGWILGTGPPALDGSAAGWADRVEPLLVLERLVDHSLLKVFDTPSGSRLRMLETVREFSAARLAESGQTEEATAAFLVWVRAFGLEHHATMFGPEPYQAAAAVQAEQENLLHALRLAVGRDDRATIAAVTAVLGGLWLIDSDYARLAGLVRQVSWPLSHFRPEPGFAEITRGALVVSLASAFGSDGPRPVRAVVALRRLGPAPVDSVVGVVGRVMGALGDPVELERLCAGPDPLPAGAAGILAAYHWEGAGDLDAALTAARRALGRFTGLKVPWLLAVGHCRIAELCLQREQGAEARAHLLAAIPITDRLGARKTAAGIRAWLILANLQTGDTVEAERWLDALARITFDEEPDAWSVGYELGIRAELHLARGEVEAGLRLWRRVADRVRDDILDPWVIEARAVTVVAHARHGRLDRVADLAAALPARLTRLLTHPLVDPPPYLVEQALCGTLLLAVGATRLTTSGANDGGAAPRAGVRMIALAERFRFLRNFQPTMSAAAARADAERADRAAYEEAVSSYATLDAGGLRAAALALLD</sequence>
<feature type="domain" description="Bacterial transcriptional activator" evidence="1">
    <location>
        <begin position="92"/>
        <end position="238"/>
    </location>
</feature>
<comment type="caution">
    <text evidence="2">The sequence shown here is derived from an EMBL/GenBank/DDBJ whole genome shotgun (WGS) entry which is preliminary data.</text>
</comment>
<dbReference type="EMBL" id="JRTT01000014">
    <property type="protein sequence ID" value="KHD76929.1"/>
    <property type="molecule type" value="Genomic_DNA"/>
</dbReference>
<dbReference type="InterPro" id="IPR036388">
    <property type="entry name" value="WH-like_DNA-bd_sf"/>
</dbReference>
<dbReference type="PANTHER" id="PTHR47691:SF3">
    <property type="entry name" value="HTH-TYPE TRANSCRIPTIONAL REGULATOR RV0890C-RELATED"/>
    <property type="match status" value="1"/>
</dbReference>
<dbReference type="Gene3D" id="3.40.50.300">
    <property type="entry name" value="P-loop containing nucleotide triphosphate hydrolases"/>
    <property type="match status" value="1"/>
</dbReference>
<dbReference type="STRING" id="1869.MB27_14070"/>
<dbReference type="SUPFAM" id="SSF48452">
    <property type="entry name" value="TPR-like"/>
    <property type="match status" value="2"/>
</dbReference>
<dbReference type="Proteomes" id="UP000054537">
    <property type="component" value="Unassembled WGS sequence"/>
</dbReference>
<dbReference type="InterPro" id="IPR049945">
    <property type="entry name" value="AAA_22"/>
</dbReference>
<reference evidence="2 3" key="1">
    <citation type="submission" date="2014-10" db="EMBL/GenBank/DDBJ databases">
        <title>Draft genome sequence of Actinoplanes utahensis NRRL 12052.</title>
        <authorList>
            <person name="Velasco-Bucheli B."/>
            <person name="del Cerro C."/>
            <person name="Hormigo D."/>
            <person name="Garcia J.L."/>
            <person name="Acebal C."/>
            <person name="Arroyo M."/>
            <person name="de la Mata I."/>
        </authorList>
    </citation>
    <scope>NUCLEOTIDE SEQUENCE [LARGE SCALE GENOMIC DNA]</scope>
    <source>
        <strain evidence="2 3">NRRL 12052</strain>
    </source>
</reference>
<accession>A0A0A6UR97</accession>
<dbReference type="PANTHER" id="PTHR47691">
    <property type="entry name" value="REGULATOR-RELATED"/>
    <property type="match status" value="1"/>
</dbReference>
<protein>
    <submittedName>
        <fullName evidence="2">LuxR family transcriptional regulator</fullName>
    </submittedName>
</protein>
<dbReference type="PRINTS" id="PR00364">
    <property type="entry name" value="DISEASERSIST"/>
</dbReference>
<dbReference type="InterPro" id="IPR011990">
    <property type="entry name" value="TPR-like_helical_dom_sf"/>
</dbReference>
<evidence type="ECO:0000313" key="3">
    <source>
        <dbReference type="Proteomes" id="UP000054537"/>
    </source>
</evidence>